<dbReference type="KEGG" id="whj:H9Q79_16745"/>
<sequence>MPALRCSAMTCVYNDGELCSKGDIKVGGSNAMTADETCCESFKERNEGSMSNSMGTGCGCTNIGVDCDAHDCISNDKCKCVAGAINIEGCEACHREDTRCGSFRCK</sequence>
<accession>A0A7G9GCF5</accession>
<dbReference type="RefSeq" id="WP_118646299.1">
    <property type="nucleotide sequence ID" value="NZ_CP060635.1"/>
</dbReference>
<reference evidence="2 3" key="1">
    <citation type="submission" date="2020-08" db="EMBL/GenBank/DDBJ databases">
        <authorList>
            <person name="Liu C."/>
            <person name="Sun Q."/>
        </authorList>
    </citation>
    <scope>NUCLEOTIDE SEQUENCE [LARGE SCALE GENOMIC DNA]</scope>
    <source>
        <strain evidence="2 3">NSJ-29</strain>
    </source>
</reference>
<protein>
    <submittedName>
        <fullName evidence="2">DUF1540 domain-containing protein</fullName>
    </submittedName>
</protein>
<evidence type="ECO:0000313" key="3">
    <source>
        <dbReference type="Proteomes" id="UP000515860"/>
    </source>
</evidence>
<dbReference type="Proteomes" id="UP000515860">
    <property type="component" value="Chromosome"/>
</dbReference>
<dbReference type="AlphaFoldDB" id="A0A7G9GCF5"/>
<dbReference type="Pfam" id="PF07561">
    <property type="entry name" value="DUF1540"/>
    <property type="match status" value="2"/>
</dbReference>
<dbReference type="EMBL" id="CP060635">
    <property type="protein sequence ID" value="QNM08487.1"/>
    <property type="molecule type" value="Genomic_DNA"/>
</dbReference>
<keyword evidence="3" id="KW-1185">Reference proteome</keyword>
<feature type="domain" description="DUF1540" evidence="1">
    <location>
        <begin position="65"/>
        <end position="103"/>
    </location>
</feature>
<name>A0A7G9GCF5_9FIRM</name>
<feature type="domain" description="DUF1540" evidence="1">
    <location>
        <begin position="5"/>
        <end position="42"/>
    </location>
</feature>
<evidence type="ECO:0000313" key="2">
    <source>
        <dbReference type="EMBL" id="QNM08487.1"/>
    </source>
</evidence>
<dbReference type="InterPro" id="IPR011437">
    <property type="entry name" value="DUF1540"/>
</dbReference>
<proteinExistence type="predicted"/>
<evidence type="ECO:0000259" key="1">
    <source>
        <dbReference type="Pfam" id="PF07561"/>
    </source>
</evidence>
<organism evidence="2 3">
    <name type="scientific">Wansuia hejianensis</name>
    <dbReference type="NCBI Taxonomy" id="2763667"/>
    <lineage>
        <taxon>Bacteria</taxon>
        <taxon>Bacillati</taxon>
        <taxon>Bacillota</taxon>
        <taxon>Clostridia</taxon>
        <taxon>Lachnospirales</taxon>
        <taxon>Lachnospiraceae</taxon>
        <taxon>Wansuia</taxon>
    </lineage>
</organism>
<gene>
    <name evidence="2" type="ORF">H9Q79_16745</name>
</gene>